<proteinExistence type="predicted"/>
<dbReference type="STRING" id="1296121.A0A1A6AFI2"/>
<dbReference type="Gene3D" id="3.40.50.150">
    <property type="entry name" value="Vaccinia Virus protein VP39"/>
    <property type="match status" value="1"/>
</dbReference>
<dbReference type="InterPro" id="IPR041698">
    <property type="entry name" value="Methyltransf_25"/>
</dbReference>
<dbReference type="EMBL" id="KI894027">
    <property type="protein sequence ID" value="OBR88816.1"/>
    <property type="molecule type" value="Genomic_DNA"/>
</dbReference>
<gene>
    <name evidence="3" type="ORF">I303_00633</name>
</gene>
<dbReference type="AlphaFoldDB" id="A0A1A6AFI2"/>
<protein>
    <recommendedName>
        <fullName evidence="2">Methyltransferase domain-containing protein</fullName>
    </recommendedName>
</protein>
<dbReference type="OrthoDB" id="2013972at2759"/>
<sequence length="501" mass="55090">MQHNHGHPHAYKDRGPPTPSTTNKNPERQSSDGSRDSGSNSVLEPTHDHPSQAQRPGADTNGSTTVYERLGNINPRPYLPGLTASGSTTILLEPIHNHHPPMTEENGATVVFEPISNHHPPMRNASGGLIVFKPTAERSAPGVLGSGSGNVHEIDSERMSVSDAAPSSPTGTFSTFSMTSTMNDRVFRGDCSPLPSASTKLTPRRLAEDGGRRFQAQNDDYSLPNDEQELERLECQHRAFKAVQGGINYFAPVHDNLKEGSKALDIGCGTGIWTIEMAQEFPHVEWIGTDLAPVQRDHELPDNLYFVQNDVTSGLPFPDNSFDFVHARLLVMGVRSWKAITDEVLRVLKPGGLFAMIECDFPWGLPGIPEDQWAERARGHCKFSDYLKMAVENRGYDHQAASKTIAALMRASGKAKDVTQRESCLPLWAWSADPNLRKGGEIMRADAEDIPNSVMIVILDSCDISESRYREIKAGYLADLGRPGAHTAVPIVHNWGWKYSM</sequence>
<dbReference type="InterPro" id="IPR029063">
    <property type="entry name" value="SAM-dependent_MTases_sf"/>
</dbReference>
<dbReference type="GO" id="GO:0008168">
    <property type="term" value="F:methyltransferase activity"/>
    <property type="evidence" value="ECO:0007669"/>
    <property type="project" value="TreeGrafter"/>
</dbReference>
<evidence type="ECO:0000259" key="2">
    <source>
        <dbReference type="Pfam" id="PF13649"/>
    </source>
</evidence>
<feature type="domain" description="Methyltransferase" evidence="2">
    <location>
        <begin position="264"/>
        <end position="352"/>
    </location>
</feature>
<dbReference type="Pfam" id="PF13649">
    <property type="entry name" value="Methyltransf_25"/>
    <property type="match status" value="1"/>
</dbReference>
<evidence type="ECO:0000256" key="1">
    <source>
        <dbReference type="SAM" id="MobiDB-lite"/>
    </source>
</evidence>
<name>A0A1A6AFI2_9TREE</name>
<reference evidence="3" key="1">
    <citation type="submission" date="2013-07" db="EMBL/GenBank/DDBJ databases">
        <title>The Genome Sequence of Cryptococcus dejecticola CBS10117.</title>
        <authorList>
            <consortium name="The Broad Institute Genome Sequencing Platform"/>
            <person name="Cuomo C."/>
            <person name="Litvintseva A."/>
            <person name="Chen Y."/>
            <person name="Heitman J."/>
            <person name="Sun S."/>
            <person name="Springer D."/>
            <person name="Dromer F."/>
            <person name="Young S.K."/>
            <person name="Zeng Q."/>
            <person name="Gargeya S."/>
            <person name="Fitzgerald M."/>
            <person name="Abouelleil A."/>
            <person name="Alvarado L."/>
            <person name="Berlin A.M."/>
            <person name="Chapman S.B."/>
            <person name="Dewar J."/>
            <person name="Goldberg J."/>
            <person name="Griggs A."/>
            <person name="Gujja S."/>
            <person name="Hansen M."/>
            <person name="Howarth C."/>
            <person name="Imamovic A."/>
            <person name="Larimer J."/>
            <person name="McCowan C."/>
            <person name="Murphy C."/>
            <person name="Pearson M."/>
            <person name="Priest M."/>
            <person name="Roberts A."/>
            <person name="Saif S."/>
            <person name="Shea T."/>
            <person name="Sykes S."/>
            <person name="Wortman J."/>
            <person name="Nusbaum C."/>
            <person name="Birren B."/>
        </authorList>
    </citation>
    <scope>NUCLEOTIDE SEQUENCE [LARGE SCALE GENOMIC DNA]</scope>
    <source>
        <strain evidence="3">CBS 10117</strain>
    </source>
</reference>
<feature type="region of interest" description="Disordered" evidence="1">
    <location>
        <begin position="1"/>
        <end position="81"/>
    </location>
</feature>
<dbReference type="CDD" id="cd02440">
    <property type="entry name" value="AdoMet_MTases"/>
    <property type="match status" value="1"/>
</dbReference>
<dbReference type="SUPFAM" id="SSF53335">
    <property type="entry name" value="S-adenosyl-L-methionine-dependent methyltransferases"/>
    <property type="match status" value="1"/>
</dbReference>
<organism evidence="3">
    <name type="scientific">Kwoniella dejecticola CBS 10117</name>
    <dbReference type="NCBI Taxonomy" id="1296121"/>
    <lineage>
        <taxon>Eukaryota</taxon>
        <taxon>Fungi</taxon>
        <taxon>Dikarya</taxon>
        <taxon>Basidiomycota</taxon>
        <taxon>Agaricomycotina</taxon>
        <taxon>Tremellomycetes</taxon>
        <taxon>Tremellales</taxon>
        <taxon>Cryptococcaceae</taxon>
        <taxon>Kwoniella</taxon>
    </lineage>
</organism>
<dbReference type="PANTHER" id="PTHR43591:SF24">
    <property type="entry name" value="2-METHOXY-6-POLYPRENYL-1,4-BENZOQUINOL METHYLASE, MITOCHONDRIAL"/>
    <property type="match status" value="1"/>
</dbReference>
<evidence type="ECO:0000313" key="3">
    <source>
        <dbReference type="EMBL" id="OBR88816.1"/>
    </source>
</evidence>
<accession>A0A1A6AFI2</accession>
<dbReference type="VEuPathDB" id="FungiDB:I303_00633"/>
<feature type="compositionally biased region" description="Basic and acidic residues" evidence="1">
    <location>
        <begin position="25"/>
        <end position="35"/>
    </location>
</feature>
<dbReference type="PANTHER" id="PTHR43591">
    <property type="entry name" value="METHYLTRANSFERASE"/>
    <property type="match status" value="1"/>
</dbReference>